<dbReference type="RefSeq" id="XP_040653787.1">
    <property type="nucleotide sequence ID" value="XM_040803683.1"/>
</dbReference>
<organism evidence="3 4">
    <name type="scientific">Drechmeria coniospora</name>
    <name type="common">Nematophagous fungus</name>
    <name type="synonym">Meria coniospora</name>
    <dbReference type="NCBI Taxonomy" id="98403"/>
    <lineage>
        <taxon>Eukaryota</taxon>
        <taxon>Fungi</taxon>
        <taxon>Dikarya</taxon>
        <taxon>Ascomycota</taxon>
        <taxon>Pezizomycotina</taxon>
        <taxon>Sordariomycetes</taxon>
        <taxon>Hypocreomycetidae</taxon>
        <taxon>Hypocreales</taxon>
        <taxon>Ophiocordycipitaceae</taxon>
        <taxon>Drechmeria</taxon>
    </lineage>
</organism>
<proteinExistence type="predicted"/>
<dbReference type="EMBL" id="LAYC01000003">
    <property type="protein sequence ID" value="KYK54435.1"/>
    <property type="molecule type" value="Genomic_DNA"/>
</dbReference>
<dbReference type="InterPro" id="IPR026913">
    <property type="entry name" value="METTL24"/>
</dbReference>
<feature type="transmembrane region" description="Helical" evidence="1">
    <location>
        <begin position="46"/>
        <end position="66"/>
    </location>
</feature>
<evidence type="ECO:0000256" key="1">
    <source>
        <dbReference type="SAM" id="Phobius"/>
    </source>
</evidence>
<dbReference type="AlphaFoldDB" id="A0A151GBL4"/>
<keyword evidence="4" id="KW-1185">Reference proteome</keyword>
<gene>
    <name evidence="3" type="ORF">DCS_06393</name>
</gene>
<name>A0A151GBL4_DRECN</name>
<dbReference type="GeneID" id="63719036"/>
<accession>A0A151GBL4</accession>
<keyword evidence="1" id="KW-0472">Membrane</keyword>
<evidence type="ECO:0000259" key="2">
    <source>
        <dbReference type="Pfam" id="PF13383"/>
    </source>
</evidence>
<keyword evidence="1" id="KW-0812">Transmembrane</keyword>
<dbReference type="PANTHER" id="PTHR32026:SF10">
    <property type="entry name" value="METHYLTRANSFERASE-LIKE PROTEIN 24-RELATED"/>
    <property type="match status" value="1"/>
</dbReference>
<dbReference type="Pfam" id="PF13383">
    <property type="entry name" value="Methyltransf_22"/>
    <property type="match status" value="1"/>
</dbReference>
<dbReference type="OrthoDB" id="10006218at2759"/>
<sequence length="371" mass="41511">MYSSLRPVVLAFIASTRQLINNSFTQYEPIGGKNGTMMRRTANKRVITISAVAAGLLCFLIFHKFFGGGGGLFTSLPGGIFGAASADLAARISLAERLWYQSRQDRLHMVSAMGTRKFPDAYIYPYHVWDYARPSWTCPWELERVGSLGDGGKVVCGMSRYEKRSPGPSSSSNPAKELIVYSFGVSTDSSFEAALLDRLNARIWGYDFSVNGWGAQIHGPQYSRAIFHKTGISNVTNKAGDPPMTKISDLMKENGHTYIDIVKMDIEGAEFDSMTAWINDVKAEFGEGNNATLPFGQLLIELHFMPSPPKLHIPDNMTQWVNWWQSLEDMGLRPANNEANWIGNNVYGKPRFMEYTLINGLDHKRNLLLWD</sequence>
<dbReference type="PANTHER" id="PTHR32026">
    <property type="entry name" value="METHYLTRANSFERASE-LIKE PROTEIN 24"/>
    <property type="match status" value="1"/>
</dbReference>
<evidence type="ECO:0000313" key="3">
    <source>
        <dbReference type="EMBL" id="KYK54435.1"/>
    </source>
</evidence>
<protein>
    <recommendedName>
        <fullName evidence="2">Methyltransferase domain-containing protein</fullName>
    </recommendedName>
</protein>
<dbReference type="InterPro" id="IPR025714">
    <property type="entry name" value="Methyltranfer_dom"/>
</dbReference>
<dbReference type="Proteomes" id="UP000076580">
    <property type="component" value="Chromosome 03"/>
</dbReference>
<reference evidence="3 4" key="1">
    <citation type="journal article" date="2016" name="Sci. Rep.">
        <title>Insights into Adaptations to a Near-Obligate Nematode Endoparasitic Lifestyle from the Finished Genome of Drechmeria coniospora.</title>
        <authorList>
            <person name="Zhang L."/>
            <person name="Zhou Z."/>
            <person name="Guo Q."/>
            <person name="Fokkens L."/>
            <person name="Miskei M."/>
            <person name="Pocsi I."/>
            <person name="Zhang W."/>
            <person name="Chen M."/>
            <person name="Wang L."/>
            <person name="Sun Y."/>
            <person name="Donzelli B.G."/>
            <person name="Gibson D.M."/>
            <person name="Nelson D.R."/>
            <person name="Luo J.G."/>
            <person name="Rep M."/>
            <person name="Liu H."/>
            <person name="Yang S."/>
            <person name="Wang J."/>
            <person name="Krasnoff S.B."/>
            <person name="Xu Y."/>
            <person name="Molnar I."/>
            <person name="Lin M."/>
        </authorList>
    </citation>
    <scope>NUCLEOTIDE SEQUENCE [LARGE SCALE GENOMIC DNA]</scope>
    <source>
        <strain evidence="3 4">ARSEF 6962</strain>
    </source>
</reference>
<dbReference type="STRING" id="98403.A0A151GBL4"/>
<feature type="domain" description="Methyltransferase" evidence="2">
    <location>
        <begin position="130"/>
        <end position="340"/>
    </location>
</feature>
<dbReference type="InParanoid" id="A0A151GBL4"/>
<evidence type="ECO:0000313" key="4">
    <source>
        <dbReference type="Proteomes" id="UP000076580"/>
    </source>
</evidence>
<comment type="caution">
    <text evidence="3">The sequence shown here is derived from an EMBL/GenBank/DDBJ whole genome shotgun (WGS) entry which is preliminary data.</text>
</comment>
<keyword evidence="1" id="KW-1133">Transmembrane helix</keyword>